<name>A0ABQ9HMC6_9NEOP</name>
<reference evidence="2 3" key="1">
    <citation type="submission" date="2023-02" db="EMBL/GenBank/DDBJ databases">
        <title>LHISI_Scaffold_Assembly.</title>
        <authorList>
            <person name="Stuart O.P."/>
            <person name="Cleave R."/>
            <person name="Magrath M.J.L."/>
            <person name="Mikheyev A.S."/>
        </authorList>
    </citation>
    <scope>NUCLEOTIDE SEQUENCE [LARGE SCALE GENOMIC DNA]</scope>
    <source>
        <strain evidence="2">Daus_M_001</strain>
        <tissue evidence="2">Leg muscle</tissue>
    </source>
</reference>
<dbReference type="EMBL" id="JARBHB010000004">
    <property type="protein sequence ID" value="KAJ8885246.1"/>
    <property type="molecule type" value="Genomic_DNA"/>
</dbReference>
<evidence type="ECO:0000313" key="3">
    <source>
        <dbReference type="Proteomes" id="UP001159363"/>
    </source>
</evidence>
<comment type="caution">
    <text evidence="2">The sequence shown here is derived from an EMBL/GenBank/DDBJ whole genome shotgun (WGS) entry which is preliminary data.</text>
</comment>
<accession>A0ABQ9HMC6</accession>
<dbReference type="Proteomes" id="UP001159363">
    <property type="component" value="Chromosome X"/>
</dbReference>
<keyword evidence="1" id="KW-0175">Coiled coil</keyword>
<keyword evidence="3" id="KW-1185">Reference proteome</keyword>
<evidence type="ECO:0000313" key="2">
    <source>
        <dbReference type="EMBL" id="KAJ8885246.1"/>
    </source>
</evidence>
<sequence>MAAKQVELLQLEELVKAPYVSSNYSCAAVTQAVLTKLRETLDFIVEEMKDFELQQVKQDLIFAKDGLEQYQRRTSLRSFGITEESQENTDVLALDIIHNKLNLPDISIKDIGSSHRMGPKNRNSNRPRPIILKSRHEVFIAKQRLAKSGFYALKNICTIDGHTITKTDTRKIIVTCMKLLLLSSIPSPSPTTSPNLNPPTTHALLKNQFFLHPRALNVVHINA</sequence>
<proteinExistence type="predicted"/>
<evidence type="ECO:0000256" key="1">
    <source>
        <dbReference type="SAM" id="Coils"/>
    </source>
</evidence>
<gene>
    <name evidence="2" type="ORF">PR048_011442</name>
</gene>
<dbReference type="Gene3D" id="3.30.70.1820">
    <property type="entry name" value="L1 transposable element, RRM domain"/>
    <property type="match status" value="1"/>
</dbReference>
<organism evidence="2 3">
    <name type="scientific">Dryococelus australis</name>
    <dbReference type="NCBI Taxonomy" id="614101"/>
    <lineage>
        <taxon>Eukaryota</taxon>
        <taxon>Metazoa</taxon>
        <taxon>Ecdysozoa</taxon>
        <taxon>Arthropoda</taxon>
        <taxon>Hexapoda</taxon>
        <taxon>Insecta</taxon>
        <taxon>Pterygota</taxon>
        <taxon>Neoptera</taxon>
        <taxon>Polyneoptera</taxon>
        <taxon>Phasmatodea</taxon>
        <taxon>Verophasmatodea</taxon>
        <taxon>Anareolatae</taxon>
        <taxon>Phasmatidae</taxon>
        <taxon>Eurycanthinae</taxon>
        <taxon>Dryococelus</taxon>
    </lineage>
</organism>
<feature type="coiled-coil region" evidence="1">
    <location>
        <begin position="34"/>
        <end position="73"/>
    </location>
</feature>
<protein>
    <submittedName>
        <fullName evidence="2">Uncharacterized protein</fullName>
    </submittedName>
</protein>